<dbReference type="AlphaFoldDB" id="A0A6J0BKD8"/>
<dbReference type="SUPFAM" id="SSF46785">
    <property type="entry name" value="Winged helix' DNA-binding domain"/>
    <property type="match status" value="1"/>
</dbReference>
<evidence type="ECO:0000256" key="10">
    <source>
        <dbReference type="ARBA" id="ARBA00034872"/>
    </source>
</evidence>
<evidence type="ECO:0000256" key="2">
    <source>
        <dbReference type="ARBA" id="ARBA00022499"/>
    </source>
</evidence>
<dbReference type="PROSITE" id="PS00658">
    <property type="entry name" value="FORK_HEAD_2"/>
    <property type="match status" value="1"/>
</dbReference>
<evidence type="ECO:0000256" key="9">
    <source>
        <dbReference type="ARBA" id="ARBA00023242"/>
    </source>
</evidence>
<evidence type="ECO:0000259" key="13">
    <source>
        <dbReference type="PROSITE" id="PS50039"/>
    </source>
</evidence>
<keyword evidence="5" id="KW-0832">Ubl conjugation</keyword>
<reference evidence="15" key="1">
    <citation type="submission" date="2025-08" db="UniProtKB">
        <authorList>
            <consortium name="RefSeq"/>
        </authorList>
    </citation>
    <scope>IDENTIFICATION</scope>
    <source>
        <tissue evidence="15">Thorax and Abdomen</tissue>
    </source>
</reference>
<dbReference type="PANTHER" id="PTHR11829:SF411">
    <property type="entry name" value="FORKHEAD BOX PROTEIN L2"/>
    <property type="match status" value="1"/>
</dbReference>
<accession>A0A6J0BKD8</accession>
<dbReference type="GO" id="GO:0000981">
    <property type="term" value="F:DNA-binding transcription factor activity, RNA polymerase II-specific"/>
    <property type="evidence" value="ECO:0007669"/>
    <property type="project" value="TreeGrafter"/>
</dbReference>
<keyword evidence="8" id="KW-0804">Transcription</keyword>
<evidence type="ECO:0000256" key="4">
    <source>
        <dbReference type="ARBA" id="ARBA00022782"/>
    </source>
</evidence>
<keyword evidence="6" id="KW-0805">Transcription regulation</keyword>
<dbReference type="PRINTS" id="PR00053">
    <property type="entry name" value="FORKHEAD"/>
</dbReference>
<dbReference type="InterPro" id="IPR001766">
    <property type="entry name" value="Fork_head_dom"/>
</dbReference>
<sequence length="502" mass="53780">MNYGLHSVADRTRMVSHLIPVAGELQQGGGNLGGAGLSASVLHGQESPHSLKIKQEPFQLSPTSALPPLHQVNSFVSDLASGCMGSSGKEVDSSGSSLSRTLPGLQSHHHHHHTGSHNLHHGHHVHHHNHHHHTSSQHNHSSPTSGAVAMHSSHHHLDEKGSSPTGAMLSSTNSNVSTPSAPSTPTTGSEASLTVSGSNGSASGTSTKPPFSYVALIAMAIQHSAHKRATLSEIYAYITAKFPYFEKNKKGWQNSIRHNLSLNECFVKVPREGGGERKGNYWTLDPQYEDMFENGNYRRRRRMKRPYRSAPYHKTLFGEPFAPTHVHVGDATRNLFAHPPPSYPPAYTRYDPSAAWGLQQPQLSYSPCQALQPQLQPVQSMQISTMNGYSQLSSSLSNYLDVPGAGTNSPSSVGGGSFGSSFTACVRRHDTGMTSNPMSTRYPPYWPDVVCVKEEPGSTTGTSSGVGTVGVGGSMVGSSTSSSVSSSGFTGVDFPSRQKCFM</sequence>
<feature type="compositionally biased region" description="Basic residues" evidence="12">
    <location>
        <begin position="107"/>
        <end position="135"/>
    </location>
</feature>
<evidence type="ECO:0000256" key="5">
    <source>
        <dbReference type="ARBA" id="ARBA00022843"/>
    </source>
</evidence>
<keyword evidence="7 11" id="KW-0238">DNA-binding</keyword>
<gene>
    <name evidence="15" type="primary">LOC107220702</name>
</gene>
<dbReference type="KEGG" id="nlo:107220702"/>
<dbReference type="SMART" id="SM00339">
    <property type="entry name" value="FH"/>
    <property type="match status" value="1"/>
</dbReference>
<feature type="DNA-binding region" description="Fork-head" evidence="11">
    <location>
        <begin position="208"/>
        <end position="302"/>
    </location>
</feature>
<organism evidence="15">
    <name type="scientific">Neodiprion lecontei</name>
    <name type="common">Redheaded pine sawfly</name>
    <dbReference type="NCBI Taxonomy" id="441921"/>
    <lineage>
        <taxon>Eukaryota</taxon>
        <taxon>Metazoa</taxon>
        <taxon>Ecdysozoa</taxon>
        <taxon>Arthropoda</taxon>
        <taxon>Hexapoda</taxon>
        <taxon>Insecta</taxon>
        <taxon>Pterygota</taxon>
        <taxon>Neoptera</taxon>
        <taxon>Endopterygota</taxon>
        <taxon>Hymenoptera</taxon>
        <taxon>Tenthredinoidea</taxon>
        <taxon>Diprionidae</taxon>
        <taxon>Diprioninae</taxon>
        <taxon>Neodiprion</taxon>
    </lineage>
</organism>
<evidence type="ECO:0000313" key="14">
    <source>
        <dbReference type="Proteomes" id="UP000829291"/>
    </source>
</evidence>
<keyword evidence="9 11" id="KW-0539">Nucleus</keyword>
<dbReference type="GO" id="GO:0009653">
    <property type="term" value="P:anatomical structure morphogenesis"/>
    <property type="evidence" value="ECO:0007669"/>
    <property type="project" value="TreeGrafter"/>
</dbReference>
<dbReference type="GO" id="GO:0005634">
    <property type="term" value="C:nucleus"/>
    <property type="evidence" value="ECO:0007669"/>
    <property type="project" value="UniProtKB-SubCell"/>
</dbReference>
<dbReference type="CDD" id="cd20028">
    <property type="entry name" value="FH_FOXL2"/>
    <property type="match status" value="1"/>
</dbReference>
<keyword evidence="2" id="KW-1017">Isopeptide bond</keyword>
<dbReference type="PANTHER" id="PTHR11829">
    <property type="entry name" value="FORKHEAD BOX PROTEIN"/>
    <property type="match status" value="1"/>
</dbReference>
<evidence type="ECO:0000256" key="1">
    <source>
        <dbReference type="ARBA" id="ARBA00004123"/>
    </source>
</evidence>
<dbReference type="InterPro" id="IPR036390">
    <property type="entry name" value="WH_DNA-bd_sf"/>
</dbReference>
<dbReference type="InterPro" id="IPR030456">
    <property type="entry name" value="TF_fork_head_CS_2"/>
</dbReference>
<dbReference type="InterPro" id="IPR036388">
    <property type="entry name" value="WH-like_DNA-bd_sf"/>
</dbReference>
<keyword evidence="3" id="KW-0597">Phosphoprotein</keyword>
<name>A0A6J0BKD8_NEOLC</name>
<protein>
    <recommendedName>
        <fullName evidence="10">Forkhead box protein L2</fullName>
    </recommendedName>
</protein>
<dbReference type="PROSITE" id="PS50039">
    <property type="entry name" value="FORK_HEAD_3"/>
    <property type="match status" value="1"/>
</dbReference>
<dbReference type="GO" id="GO:0000978">
    <property type="term" value="F:RNA polymerase II cis-regulatory region sequence-specific DNA binding"/>
    <property type="evidence" value="ECO:0007669"/>
    <property type="project" value="TreeGrafter"/>
</dbReference>
<evidence type="ECO:0000256" key="12">
    <source>
        <dbReference type="SAM" id="MobiDB-lite"/>
    </source>
</evidence>
<dbReference type="GeneID" id="107220702"/>
<evidence type="ECO:0000256" key="3">
    <source>
        <dbReference type="ARBA" id="ARBA00022553"/>
    </source>
</evidence>
<keyword evidence="14" id="KW-1185">Reference proteome</keyword>
<dbReference type="Proteomes" id="UP000829291">
    <property type="component" value="Chromosome 4"/>
</dbReference>
<feature type="compositionally biased region" description="Low complexity" evidence="12">
    <location>
        <begin position="170"/>
        <end position="206"/>
    </location>
</feature>
<feature type="region of interest" description="Disordered" evidence="12">
    <location>
        <begin position="83"/>
        <end position="206"/>
    </location>
</feature>
<evidence type="ECO:0000313" key="15">
    <source>
        <dbReference type="RefSeq" id="XP_015515071.1"/>
    </source>
</evidence>
<feature type="compositionally biased region" description="Low complexity" evidence="12">
    <location>
        <begin position="136"/>
        <end position="146"/>
    </location>
</feature>
<dbReference type="GO" id="GO:0030154">
    <property type="term" value="P:cell differentiation"/>
    <property type="evidence" value="ECO:0007669"/>
    <property type="project" value="UniProtKB-KW"/>
</dbReference>
<dbReference type="InterPro" id="IPR018122">
    <property type="entry name" value="TF_fork_head_CS_1"/>
</dbReference>
<dbReference type="InterPro" id="IPR050211">
    <property type="entry name" value="FOX_domain-containing"/>
</dbReference>
<keyword evidence="4" id="KW-0221">Differentiation</keyword>
<evidence type="ECO:0000256" key="7">
    <source>
        <dbReference type="ARBA" id="ARBA00023125"/>
    </source>
</evidence>
<proteinExistence type="predicted"/>
<dbReference type="OrthoDB" id="9926427at2759"/>
<feature type="domain" description="Fork-head" evidence="13">
    <location>
        <begin position="208"/>
        <end position="302"/>
    </location>
</feature>
<dbReference type="FunFam" id="1.10.10.10:FF:000016">
    <property type="entry name" value="Forkhead box protein I1"/>
    <property type="match status" value="1"/>
</dbReference>
<evidence type="ECO:0000256" key="8">
    <source>
        <dbReference type="ARBA" id="ARBA00023163"/>
    </source>
</evidence>
<dbReference type="Gene3D" id="1.10.10.10">
    <property type="entry name" value="Winged helix-like DNA-binding domain superfamily/Winged helix DNA-binding domain"/>
    <property type="match status" value="1"/>
</dbReference>
<dbReference type="RefSeq" id="XP_015515071.1">
    <property type="nucleotide sequence ID" value="XM_015659585.2"/>
</dbReference>
<evidence type="ECO:0000256" key="6">
    <source>
        <dbReference type="ARBA" id="ARBA00023015"/>
    </source>
</evidence>
<dbReference type="InterPro" id="IPR047515">
    <property type="entry name" value="FH_FOXL2"/>
</dbReference>
<dbReference type="Pfam" id="PF00250">
    <property type="entry name" value="Forkhead"/>
    <property type="match status" value="1"/>
</dbReference>
<dbReference type="PROSITE" id="PS00657">
    <property type="entry name" value="FORK_HEAD_1"/>
    <property type="match status" value="1"/>
</dbReference>
<comment type="subcellular location">
    <subcellularLocation>
        <location evidence="1 11">Nucleus</location>
    </subcellularLocation>
</comment>
<evidence type="ECO:0000256" key="11">
    <source>
        <dbReference type="PROSITE-ProRule" id="PRU00089"/>
    </source>
</evidence>